<organism evidence="1 2">
    <name type="scientific">Aeromonas salmonicida subsp. salmonicida 01-B526</name>
    <dbReference type="NCBI Taxonomy" id="1076135"/>
    <lineage>
        <taxon>Bacteria</taxon>
        <taxon>Pseudomonadati</taxon>
        <taxon>Pseudomonadota</taxon>
        <taxon>Gammaproteobacteria</taxon>
        <taxon>Aeromonadales</taxon>
        <taxon>Aeromonadaceae</taxon>
        <taxon>Aeromonas</taxon>
    </lineage>
</organism>
<sequence length="550" mass="60712">MVKSAPLIRFLLPCWLLLWLFAHPVLAAPPRTELLPGADSRDWLLIIEADGERQSNELIITPLLRQFAVGKVTISRVTTPVHSLTRWQIPLHTLDDGPHIVPALSLGSEQTPEVPLPQRSQTGTLVSAPSQAALSPIELQARVLHQGPLYPGQPFIYELSLWLPANMEAPNLTEPDSDAFTIRRLGDDQWQAPAGPGLPGRLTRSWLLQARAPGLHPLASPRFQGRLPQDNGTSDPLSARAATLFVKIDKAPVQPVASQLTLSQQLSPASGAKAGEPVIRTLTLIMEGGDGTRALSQLAGISANMPAGMQAKPDGEQQQERFLAKGALRFERQWRQALTATEPGDYLLPAIEVPWFNTQNGRIEHARLPAISVHMDETTPAERGPVGPSDESLYWVIWALLLRALWQGWPRWHAFYRLQQTLQRADANHARQALLKWAGLRWHRRHAHLTTLPCRQDPHLAARLAALERACFTAHGTSLDNLACWQGLAGPLCAYETFAIAYGLRQLAAGTTRPLIPQDPPFKRKPSDGVRFFQKKRCHGRKGSNGFSGL</sequence>
<accession>A0ABP2N4Q1</accession>
<reference evidence="1 2" key="1">
    <citation type="journal article" date="2012" name="Front. Microbiol.">
        <title>Draft Genome Sequence of the Virulent Strain 01-B526 of the Fish Pathogen Aeromonas salmonicida.</title>
        <authorList>
            <person name="Charette S.J."/>
            <person name="Brochu F."/>
            <person name="Boyle B."/>
            <person name="Filion G."/>
            <person name="Tanaka K.H."/>
            <person name="Derome N."/>
        </authorList>
    </citation>
    <scope>NUCLEOTIDE SEQUENCE [LARGE SCALE GENOMIC DNA]</scope>
    <source>
        <strain evidence="1 2">01-B526</strain>
    </source>
</reference>
<evidence type="ECO:0008006" key="3">
    <source>
        <dbReference type="Google" id="ProtNLM"/>
    </source>
</evidence>
<proteinExistence type="predicted"/>
<dbReference type="Proteomes" id="UP000006428">
    <property type="component" value="Unassembled WGS sequence"/>
</dbReference>
<dbReference type="PANTHER" id="PTHR40940:SF1">
    <property type="entry name" value="PROTEIN BATD"/>
    <property type="match status" value="1"/>
</dbReference>
<evidence type="ECO:0000313" key="2">
    <source>
        <dbReference type="Proteomes" id="UP000006428"/>
    </source>
</evidence>
<comment type="caution">
    <text evidence="1">The sequence shown here is derived from an EMBL/GenBank/DDBJ whole genome shotgun (WGS) entry which is preliminary data.</text>
</comment>
<keyword evidence="2" id="KW-1185">Reference proteome</keyword>
<protein>
    <recommendedName>
        <fullName evidence="3">BatD family protein</fullName>
    </recommendedName>
</protein>
<dbReference type="InterPro" id="IPR025738">
    <property type="entry name" value="BatD"/>
</dbReference>
<dbReference type="EMBL" id="AGVO01000012">
    <property type="protein sequence ID" value="EHI53851.1"/>
    <property type="molecule type" value="Genomic_DNA"/>
</dbReference>
<dbReference type="PANTHER" id="PTHR40940">
    <property type="entry name" value="PROTEIN BATD-RELATED"/>
    <property type="match status" value="1"/>
</dbReference>
<dbReference type="RefSeq" id="WP_005311297.1">
    <property type="nucleotide sequence ID" value="NZ_AGVO01000012.1"/>
</dbReference>
<name>A0ABP2N4Q1_AERSS</name>
<gene>
    <name evidence="1" type="ORF">IYQ_03852</name>
</gene>
<evidence type="ECO:0000313" key="1">
    <source>
        <dbReference type="EMBL" id="EHI53851.1"/>
    </source>
</evidence>